<dbReference type="Ensembl" id="ENSACLT00000027582.2">
    <property type="protein sequence ID" value="ENSACLP00000026951.2"/>
    <property type="gene ID" value="ENSACLG00000018330.2"/>
</dbReference>
<sequence length="219" mass="23096">GDVIQVIPELNNSETVSPKIVKSETVFSKTVNLGGKNAKPTLDKSLFAFSFASLCSCKGKEAKEKHPPAPVPTPRVGVADVQSAPAPVLVPRVRSATTQLTSAPIPTPRVGVASVRQVPAPVPVFCWRLWRAGPAPVLSLCEPSLQSAAAFTEGSGELILPAMDYALPQPERQPERASRTSCSLSPAPPSSLPCSLELHPVIPTGSEGVVIYKKHPITN</sequence>
<accession>A0A3P8QC96</accession>
<reference evidence="2" key="3">
    <citation type="submission" date="2025-08" db="UniProtKB">
        <authorList>
            <consortium name="Ensembl"/>
        </authorList>
    </citation>
    <scope>IDENTIFICATION</scope>
</reference>
<organism evidence="2 3">
    <name type="scientific">Astatotilapia calliptera</name>
    <name type="common">Eastern happy</name>
    <name type="synonym">Chromis callipterus</name>
    <dbReference type="NCBI Taxonomy" id="8154"/>
    <lineage>
        <taxon>Eukaryota</taxon>
        <taxon>Metazoa</taxon>
        <taxon>Chordata</taxon>
        <taxon>Craniata</taxon>
        <taxon>Vertebrata</taxon>
        <taxon>Euteleostomi</taxon>
        <taxon>Actinopterygii</taxon>
        <taxon>Neopterygii</taxon>
        <taxon>Teleostei</taxon>
        <taxon>Neoteleostei</taxon>
        <taxon>Acanthomorphata</taxon>
        <taxon>Ovalentaria</taxon>
        <taxon>Cichlomorphae</taxon>
        <taxon>Cichliformes</taxon>
        <taxon>Cichlidae</taxon>
        <taxon>African cichlids</taxon>
        <taxon>Pseudocrenilabrinae</taxon>
        <taxon>Haplochromini</taxon>
        <taxon>Astatotilapia</taxon>
    </lineage>
</organism>
<reference evidence="3" key="2">
    <citation type="submission" date="2023-03" db="EMBL/GenBank/DDBJ databases">
        <authorList>
            <consortium name="Wellcome Sanger Institute Data Sharing"/>
        </authorList>
    </citation>
    <scope>NUCLEOTIDE SEQUENCE [LARGE SCALE GENOMIC DNA]</scope>
</reference>
<dbReference type="Proteomes" id="UP000265100">
    <property type="component" value="Chromosome 7"/>
</dbReference>
<keyword evidence="3" id="KW-1185">Reference proteome</keyword>
<feature type="region of interest" description="Disordered" evidence="1">
    <location>
        <begin position="170"/>
        <end position="190"/>
    </location>
</feature>
<dbReference type="OMA" id="HLRPWRT"/>
<dbReference type="STRING" id="8154.ENSACLP00000026951"/>
<protein>
    <submittedName>
        <fullName evidence="2">Uncharacterized protein</fullName>
    </submittedName>
</protein>
<reference evidence="2 3" key="1">
    <citation type="submission" date="2018-05" db="EMBL/GenBank/DDBJ databases">
        <authorList>
            <person name="Datahose"/>
        </authorList>
    </citation>
    <scope>NUCLEOTIDE SEQUENCE</scope>
</reference>
<reference evidence="2" key="4">
    <citation type="submission" date="2025-09" db="UniProtKB">
        <authorList>
            <consortium name="Ensembl"/>
        </authorList>
    </citation>
    <scope>IDENTIFICATION</scope>
</reference>
<name>A0A3P8QC96_ASTCA</name>
<dbReference type="GeneTree" id="ENSGT00940000179688"/>
<evidence type="ECO:0000313" key="2">
    <source>
        <dbReference type="Ensembl" id="ENSACLP00000026951.2"/>
    </source>
</evidence>
<evidence type="ECO:0000313" key="3">
    <source>
        <dbReference type="Proteomes" id="UP000265100"/>
    </source>
</evidence>
<evidence type="ECO:0000256" key="1">
    <source>
        <dbReference type="SAM" id="MobiDB-lite"/>
    </source>
</evidence>
<proteinExistence type="predicted"/>
<dbReference type="AlphaFoldDB" id="A0A3P8QC96"/>